<feature type="non-terminal residue" evidence="1">
    <location>
        <position position="1"/>
    </location>
</feature>
<sequence length="119" mass="13487">LMPFVSVLVDFLTACCWWWTVKRYMKMCERKYGIDAKMRDVGVKQIKCGAVVVDGKVNNEILTRNRDSLVRSGWKGFGNLEVLVDLYFGDKVQGGLAHIMVNFGTHVISWCNVIIDGVI</sequence>
<name>A0ACA9MLU4_9GLOM</name>
<comment type="caution">
    <text evidence="1">The sequence shown here is derived from an EMBL/GenBank/DDBJ whole genome shotgun (WGS) entry which is preliminary data.</text>
</comment>
<gene>
    <name evidence="1" type="ORF">RPERSI_LOCUS5913</name>
</gene>
<accession>A0ACA9MLU4</accession>
<proteinExistence type="predicted"/>
<protein>
    <submittedName>
        <fullName evidence="1">14595_t:CDS:1</fullName>
    </submittedName>
</protein>
<evidence type="ECO:0000313" key="1">
    <source>
        <dbReference type="EMBL" id="CAG8600864.1"/>
    </source>
</evidence>
<keyword evidence="2" id="KW-1185">Reference proteome</keyword>
<dbReference type="Proteomes" id="UP000789920">
    <property type="component" value="Unassembled WGS sequence"/>
</dbReference>
<evidence type="ECO:0000313" key="2">
    <source>
        <dbReference type="Proteomes" id="UP000789920"/>
    </source>
</evidence>
<organism evidence="1 2">
    <name type="scientific">Racocetra persica</name>
    <dbReference type="NCBI Taxonomy" id="160502"/>
    <lineage>
        <taxon>Eukaryota</taxon>
        <taxon>Fungi</taxon>
        <taxon>Fungi incertae sedis</taxon>
        <taxon>Mucoromycota</taxon>
        <taxon>Glomeromycotina</taxon>
        <taxon>Glomeromycetes</taxon>
        <taxon>Diversisporales</taxon>
        <taxon>Gigasporaceae</taxon>
        <taxon>Racocetra</taxon>
    </lineage>
</organism>
<dbReference type="EMBL" id="CAJVQC010009134">
    <property type="protein sequence ID" value="CAG8600864.1"/>
    <property type="molecule type" value="Genomic_DNA"/>
</dbReference>
<reference evidence="1" key="1">
    <citation type="submission" date="2021-06" db="EMBL/GenBank/DDBJ databases">
        <authorList>
            <person name="Kallberg Y."/>
            <person name="Tangrot J."/>
            <person name="Rosling A."/>
        </authorList>
    </citation>
    <scope>NUCLEOTIDE SEQUENCE</scope>
    <source>
        <strain evidence="1">MA461A</strain>
    </source>
</reference>